<evidence type="ECO:0000256" key="1">
    <source>
        <dbReference type="SAM" id="Phobius"/>
    </source>
</evidence>
<protein>
    <submittedName>
        <fullName evidence="3">Nucleoside recognition domain protein</fullName>
    </submittedName>
</protein>
<dbReference type="InterPro" id="IPR011642">
    <property type="entry name" value="Gate_dom"/>
</dbReference>
<sequence>MLNYVWFGMIAISVIIGAINGNIEDVTQAAIDSAELAVTLAIGLIGIMALWLGIMKIGEAAGLVNAIARIVRPITVWLFPEVPPDHPAMSAMVLNMSANMLGLGNAATPLGLKAMQELEKLNPHPETATNAMCTFLAINTSSVQLILPASVVALMGVNASDLFIPTILATSCSTIAGVTAVKFLAKLPQFALPEPKKEIEESDFDE</sequence>
<keyword evidence="4" id="KW-1185">Reference proteome</keyword>
<dbReference type="BioCyc" id="CSTA292563:G1353-1325-MONOMER"/>
<dbReference type="STRING" id="292563.Cyast_1312"/>
<evidence type="ECO:0000313" key="3">
    <source>
        <dbReference type="EMBL" id="AFZ47277.1"/>
    </source>
</evidence>
<feature type="transmembrane region" description="Helical" evidence="1">
    <location>
        <begin position="88"/>
        <end position="112"/>
    </location>
</feature>
<organism evidence="3 4">
    <name type="scientific">Cyanobacterium stanieri (strain ATCC 29140 / PCC 7202)</name>
    <dbReference type="NCBI Taxonomy" id="292563"/>
    <lineage>
        <taxon>Bacteria</taxon>
        <taxon>Bacillati</taxon>
        <taxon>Cyanobacteriota</taxon>
        <taxon>Cyanophyceae</taxon>
        <taxon>Oscillatoriophycideae</taxon>
        <taxon>Chroococcales</taxon>
        <taxon>Geminocystaceae</taxon>
        <taxon>Cyanobacterium</taxon>
    </lineage>
</organism>
<feature type="transmembrane region" description="Helical" evidence="1">
    <location>
        <begin position="162"/>
        <end position="185"/>
    </location>
</feature>
<keyword evidence="1" id="KW-0472">Membrane</keyword>
<dbReference type="Pfam" id="PF07670">
    <property type="entry name" value="Gate"/>
    <property type="match status" value="1"/>
</dbReference>
<dbReference type="EMBL" id="CP003940">
    <property type="protein sequence ID" value="AFZ47277.1"/>
    <property type="molecule type" value="Genomic_DNA"/>
</dbReference>
<dbReference type="PATRIC" id="fig|292563.3.peg.1372"/>
<gene>
    <name evidence="3" type="ordered locus">Cyast_1312</name>
</gene>
<keyword evidence="1" id="KW-1133">Transmembrane helix</keyword>
<keyword evidence="1" id="KW-0812">Transmembrane</keyword>
<accession>K9YLC5</accession>
<dbReference type="eggNOG" id="COG2715">
    <property type="taxonomic scope" value="Bacteria"/>
</dbReference>
<proteinExistence type="predicted"/>
<dbReference type="AlphaFoldDB" id="K9YLC5"/>
<evidence type="ECO:0000259" key="2">
    <source>
        <dbReference type="Pfam" id="PF07670"/>
    </source>
</evidence>
<feature type="transmembrane region" description="Helical" evidence="1">
    <location>
        <begin position="6"/>
        <end position="23"/>
    </location>
</feature>
<feature type="transmembrane region" description="Helical" evidence="1">
    <location>
        <begin position="35"/>
        <end position="54"/>
    </location>
</feature>
<dbReference type="HOGENOM" id="CLU_089992_1_0_3"/>
<name>K9YLC5_CYASC</name>
<dbReference type="Proteomes" id="UP000010483">
    <property type="component" value="Chromosome"/>
</dbReference>
<evidence type="ECO:0000313" key="4">
    <source>
        <dbReference type="Proteomes" id="UP000010483"/>
    </source>
</evidence>
<feature type="domain" description="Nucleoside transporter/FeoB GTPase Gate" evidence="2">
    <location>
        <begin position="42"/>
        <end position="146"/>
    </location>
</feature>
<reference evidence="4" key="1">
    <citation type="journal article" date="2013" name="Proc. Natl. Acad. Sci. U.S.A.">
        <title>Improving the coverage of the cyanobacterial phylum using diversity-driven genome sequencing.</title>
        <authorList>
            <person name="Shih P.M."/>
            <person name="Wu D."/>
            <person name="Latifi A."/>
            <person name="Axen S.D."/>
            <person name="Fewer D.P."/>
            <person name="Talla E."/>
            <person name="Calteau A."/>
            <person name="Cai F."/>
            <person name="Tandeau de Marsac N."/>
            <person name="Rippka R."/>
            <person name="Herdman M."/>
            <person name="Sivonen K."/>
            <person name="Coursin T."/>
            <person name="Laurent T."/>
            <person name="Goodwin L."/>
            <person name="Nolan M."/>
            <person name="Davenport K.W."/>
            <person name="Han C.S."/>
            <person name="Rubin E.M."/>
            <person name="Eisen J.A."/>
            <person name="Woyke T."/>
            <person name="Gugger M."/>
            <person name="Kerfeld C.A."/>
        </authorList>
    </citation>
    <scope>NUCLEOTIDE SEQUENCE [LARGE SCALE GENOMIC DNA]</scope>
    <source>
        <strain evidence="4">ATCC 29140 / PCC 7202</strain>
    </source>
</reference>
<feature type="transmembrane region" description="Helical" evidence="1">
    <location>
        <begin position="133"/>
        <end position="156"/>
    </location>
</feature>
<dbReference type="KEGG" id="csn:Cyast_1312"/>